<protein>
    <recommendedName>
        <fullName evidence="2">DUF6532 domain-containing protein</fullName>
    </recommendedName>
</protein>
<dbReference type="Pfam" id="PF20149">
    <property type="entry name" value="DUF6532"/>
    <property type="match status" value="1"/>
</dbReference>
<proteinExistence type="predicted"/>
<feature type="region of interest" description="Disordered" evidence="1">
    <location>
        <begin position="19"/>
        <end position="59"/>
    </location>
</feature>
<feature type="compositionally biased region" description="Polar residues" evidence="1">
    <location>
        <begin position="289"/>
        <end position="300"/>
    </location>
</feature>
<dbReference type="EMBL" id="BRPK01000022">
    <property type="protein sequence ID" value="GLB45389.1"/>
    <property type="molecule type" value="Genomic_DNA"/>
</dbReference>
<name>A0A9P3Q1K3_LYOSH</name>
<feature type="region of interest" description="Disordered" evidence="1">
    <location>
        <begin position="283"/>
        <end position="347"/>
    </location>
</feature>
<gene>
    <name evidence="3" type="ORF">LshimejAT787_2200520</name>
</gene>
<evidence type="ECO:0000313" key="3">
    <source>
        <dbReference type="EMBL" id="GLB45389.1"/>
    </source>
</evidence>
<reference evidence="3" key="1">
    <citation type="submission" date="2022-07" db="EMBL/GenBank/DDBJ databases">
        <title>The genome of Lyophyllum shimeji provides insight into the initial evolution of ectomycorrhizal fungal genome.</title>
        <authorList>
            <person name="Kobayashi Y."/>
            <person name="Shibata T."/>
            <person name="Hirakawa H."/>
            <person name="Shigenobu S."/>
            <person name="Nishiyama T."/>
            <person name="Yamada A."/>
            <person name="Hasebe M."/>
            <person name="Kawaguchi M."/>
        </authorList>
    </citation>
    <scope>NUCLEOTIDE SEQUENCE</scope>
    <source>
        <strain evidence="3">AT787</strain>
    </source>
</reference>
<feature type="compositionally biased region" description="Polar residues" evidence="1">
    <location>
        <begin position="47"/>
        <end position="58"/>
    </location>
</feature>
<feature type="domain" description="DUF6532" evidence="2">
    <location>
        <begin position="367"/>
        <end position="558"/>
    </location>
</feature>
<evidence type="ECO:0000256" key="1">
    <source>
        <dbReference type="SAM" id="MobiDB-lite"/>
    </source>
</evidence>
<dbReference type="AlphaFoldDB" id="A0A9P3Q1K3"/>
<accession>A0A9P3Q1K3</accession>
<evidence type="ECO:0000259" key="2">
    <source>
        <dbReference type="Pfam" id="PF20149"/>
    </source>
</evidence>
<evidence type="ECO:0000313" key="4">
    <source>
        <dbReference type="Proteomes" id="UP001063166"/>
    </source>
</evidence>
<feature type="region of interest" description="Disordered" evidence="1">
    <location>
        <begin position="217"/>
        <end position="254"/>
    </location>
</feature>
<organism evidence="3 4">
    <name type="scientific">Lyophyllum shimeji</name>
    <name type="common">Hon-shimeji</name>
    <name type="synonym">Tricholoma shimeji</name>
    <dbReference type="NCBI Taxonomy" id="47721"/>
    <lineage>
        <taxon>Eukaryota</taxon>
        <taxon>Fungi</taxon>
        <taxon>Dikarya</taxon>
        <taxon>Basidiomycota</taxon>
        <taxon>Agaricomycotina</taxon>
        <taxon>Agaricomycetes</taxon>
        <taxon>Agaricomycetidae</taxon>
        <taxon>Agaricales</taxon>
        <taxon>Tricholomatineae</taxon>
        <taxon>Lyophyllaceae</taxon>
        <taxon>Lyophyllum</taxon>
    </lineage>
</organism>
<sequence length="623" mass="69680">MWGCGFVASVRRLARRKSAQTVGAEERRRHGRCSVKGQSRREHGTWQRASFSSASMASQPAPDFLAQEPLILGRNARESRPTARQHYYAQMREKQNASLNARHQRRDAQAQQALTQQVPALQAEPNPVNVHPAQEMHGMSAEHLDSFAVATFDFSTLNTGLIGFGKDISGHDVDHEEQCETQDNPDADQEELTEFQKRLVADESLLDDFLARPSQITSTPVALPTPRRVRQPPRLATPCAAPPTPLPGQPRPRHLIHRTHLLPPLTPSLSPIRPMSHDKENFAPVAAQPTRQMETSIRSQPGSKRRRDDDGGSSPDGPPDYHPKDDESDEDNLTGSPSKLRAGDLNPARRRIFDGALPHYFMELSKYGPYPSPTEEDAWAAKSWFDSLNKLIATGGYAAGNAAPTQGEIELIKARLHNFRGSVRDKARELVVPQYGFLHGGEVASINHNRQLVEELLHHNSFIYRDPSNRAERESIFRNAIIRNVIHQVWFGDKGKSLALLYPDSFVDVIPLETIAFVITAIHCAITEFSLGVQTNMKFDTKIYQPAYLQHLKSLCDWHAFTEARGSHSTRNLQSQLLLSGREFAGAGVHTTTQEVYRLPSIDTLRFYLRSIAHAALLRAVIP</sequence>
<dbReference type="InterPro" id="IPR045341">
    <property type="entry name" value="DUF6532"/>
</dbReference>
<comment type="caution">
    <text evidence="3">The sequence shown here is derived from an EMBL/GenBank/DDBJ whole genome shotgun (WGS) entry which is preliminary data.</text>
</comment>
<dbReference type="Proteomes" id="UP001063166">
    <property type="component" value="Unassembled WGS sequence"/>
</dbReference>
<feature type="compositionally biased region" description="Pro residues" evidence="1">
    <location>
        <begin position="240"/>
        <end position="250"/>
    </location>
</feature>
<dbReference type="OrthoDB" id="2840219at2759"/>
<keyword evidence="4" id="KW-1185">Reference proteome</keyword>